<protein>
    <submittedName>
        <fullName evidence="2">Flagellar basal body-associated protein FliL</fullName>
    </submittedName>
</protein>
<evidence type="ECO:0000313" key="2">
    <source>
        <dbReference type="EMBL" id="MDQ0230915.1"/>
    </source>
</evidence>
<proteinExistence type="predicted"/>
<name>A0ABT9ZI81_9BACI</name>
<evidence type="ECO:0000313" key="3">
    <source>
        <dbReference type="Proteomes" id="UP001234495"/>
    </source>
</evidence>
<feature type="transmembrane region" description="Helical" evidence="1">
    <location>
        <begin position="54"/>
        <end position="74"/>
    </location>
</feature>
<dbReference type="Proteomes" id="UP001234495">
    <property type="component" value="Unassembled WGS sequence"/>
</dbReference>
<gene>
    <name evidence="2" type="ORF">J2S19_002172</name>
</gene>
<organism evidence="2 3">
    <name type="scientific">Metabacillus malikii</name>
    <dbReference type="NCBI Taxonomy" id="1504265"/>
    <lineage>
        <taxon>Bacteria</taxon>
        <taxon>Bacillati</taxon>
        <taxon>Bacillota</taxon>
        <taxon>Bacilli</taxon>
        <taxon>Bacillales</taxon>
        <taxon>Bacillaceae</taxon>
        <taxon>Metabacillus</taxon>
    </lineage>
</organism>
<keyword evidence="2" id="KW-0282">Flagellum</keyword>
<dbReference type="RefSeq" id="WP_307341050.1">
    <property type="nucleotide sequence ID" value="NZ_JAUSUD010000008.1"/>
</dbReference>
<evidence type="ECO:0000256" key="1">
    <source>
        <dbReference type="SAM" id="Phobius"/>
    </source>
</evidence>
<sequence length="253" mass="29252">MKKNKQGKSTIVSILIMLFTFLLVLVVILLPFYYKVIWPPIIGEPAKASTVDILAFWGAVFGGIITLVGVLLSVRFSQKEIQYTMHQQDKDQFIQGFGSTVLEINSISYEIKKFRDYLNQYKKNIVEYSHTKKFKAVSVKFDVKEDYKKIQDQHKPDLEIVCNRFEGKAAHANGLVYHYVTILTADIRTFQKQLHDVVENFNNNNDKKNGEEKLASILERIYQSLAICEMEINNHKEELGETFKQYAKEDGLL</sequence>
<keyword evidence="2" id="KW-0969">Cilium</keyword>
<keyword evidence="1" id="KW-0472">Membrane</keyword>
<keyword evidence="1" id="KW-0812">Transmembrane</keyword>
<keyword evidence="2" id="KW-0966">Cell projection</keyword>
<keyword evidence="1" id="KW-1133">Transmembrane helix</keyword>
<dbReference type="EMBL" id="JAUSUD010000008">
    <property type="protein sequence ID" value="MDQ0230915.1"/>
    <property type="molecule type" value="Genomic_DNA"/>
</dbReference>
<reference evidence="2 3" key="1">
    <citation type="submission" date="2023-07" db="EMBL/GenBank/DDBJ databases">
        <title>Genomic Encyclopedia of Type Strains, Phase IV (KMG-IV): sequencing the most valuable type-strain genomes for metagenomic binning, comparative biology and taxonomic classification.</title>
        <authorList>
            <person name="Goeker M."/>
        </authorList>
    </citation>
    <scope>NUCLEOTIDE SEQUENCE [LARGE SCALE GENOMIC DNA]</scope>
    <source>
        <strain evidence="2 3">DSM 29005</strain>
    </source>
</reference>
<keyword evidence="3" id="KW-1185">Reference proteome</keyword>
<accession>A0ABT9ZI81</accession>
<feature type="transmembrane region" description="Helical" evidence="1">
    <location>
        <begin position="12"/>
        <end position="34"/>
    </location>
</feature>
<comment type="caution">
    <text evidence="2">The sequence shown here is derived from an EMBL/GenBank/DDBJ whole genome shotgun (WGS) entry which is preliminary data.</text>
</comment>